<evidence type="ECO:0000313" key="2">
    <source>
        <dbReference type="EMBL" id="WPK25623.1"/>
    </source>
</evidence>
<organism evidence="2 3">
    <name type="scientific">Australozyma saopauloensis</name>
    <dbReference type="NCBI Taxonomy" id="291208"/>
    <lineage>
        <taxon>Eukaryota</taxon>
        <taxon>Fungi</taxon>
        <taxon>Dikarya</taxon>
        <taxon>Ascomycota</taxon>
        <taxon>Saccharomycotina</taxon>
        <taxon>Pichiomycetes</taxon>
        <taxon>Metschnikowiaceae</taxon>
        <taxon>Australozyma</taxon>
    </lineage>
</organism>
<keyword evidence="3" id="KW-1185">Reference proteome</keyword>
<dbReference type="EMBL" id="CP138896">
    <property type="protein sequence ID" value="WPK25623.1"/>
    <property type="molecule type" value="Genomic_DNA"/>
</dbReference>
<dbReference type="InterPro" id="IPR002575">
    <property type="entry name" value="Aminoglycoside_PTrfase"/>
</dbReference>
<dbReference type="KEGG" id="asau:88174009"/>
<evidence type="ECO:0000259" key="1">
    <source>
        <dbReference type="Pfam" id="PF01636"/>
    </source>
</evidence>
<dbReference type="SUPFAM" id="SSF56112">
    <property type="entry name" value="Protein kinase-like (PK-like)"/>
    <property type="match status" value="1"/>
</dbReference>
<dbReference type="RefSeq" id="XP_062878005.1">
    <property type="nucleotide sequence ID" value="XM_063021935.1"/>
</dbReference>
<dbReference type="AlphaFoldDB" id="A0AAX4HAT7"/>
<reference evidence="2 3" key="1">
    <citation type="submission" date="2023-10" db="EMBL/GenBank/DDBJ databases">
        <title>Draft Genome Sequence of Candida saopaulonensis from a very Premature Infant with Sepsis.</title>
        <authorList>
            <person name="Ning Y."/>
            <person name="Dai R."/>
            <person name="Xiao M."/>
            <person name="Xu Y."/>
            <person name="Yan Q."/>
            <person name="Zhang L."/>
        </authorList>
    </citation>
    <scope>NUCLEOTIDE SEQUENCE [LARGE SCALE GENOMIC DNA]</scope>
    <source>
        <strain evidence="2 3">19XY460</strain>
    </source>
</reference>
<feature type="domain" description="Aminoglycoside phosphotransferase" evidence="1">
    <location>
        <begin position="41"/>
        <end position="285"/>
    </location>
</feature>
<dbReference type="InterPro" id="IPR011009">
    <property type="entry name" value="Kinase-like_dom_sf"/>
</dbReference>
<proteinExistence type="predicted"/>
<dbReference type="Proteomes" id="UP001338582">
    <property type="component" value="Chromosome 3"/>
</dbReference>
<sequence>MPEVTEIRNPLDVASIEVFLKELPKIYTPGRFVPEFETPIDIKQFTFGQSNPTYLIKDAAGKQFVLRRKPTSNGKLVQKLAHAIEREFYILNGIQHCNEGKLLLQKVPIPEVYLLCEDESVIGCVFYVMEYVEGRSIKRADMPEIPKEKQKDYWEAIMQTVAAIHSVDYEVLAQHLPPKHFPNVSKQQSASKSLYFERQLKTLKKMESLQSTTVEGIPHFDILTKWVLDHSPPDVAARTLIHGDCKIDNLIFHPTDAKVIAVLDWELCTEGHPLFDLANLLQPFEFPIALNSLVYRTKEISIGRENPASQDEVKQLLRMYEASLGHPWDSRNPKNNPEDQWRLGVIFGLLRLCVISQGIAMRVKKGAASSASAARYASLYKDLSGLAYAIIGDKSKI</sequence>
<dbReference type="Gene3D" id="3.30.200.20">
    <property type="entry name" value="Phosphorylase Kinase, domain 1"/>
    <property type="match status" value="1"/>
</dbReference>
<dbReference type="GeneID" id="88174009"/>
<dbReference type="InterPro" id="IPR052898">
    <property type="entry name" value="ACAD10-like"/>
</dbReference>
<dbReference type="PANTHER" id="PTHR47829">
    <property type="entry name" value="HYDROLASE, PUTATIVE (AFU_ORTHOLOGUE AFUA_1G12880)-RELATED"/>
    <property type="match status" value="1"/>
</dbReference>
<dbReference type="PANTHER" id="PTHR47829:SF1">
    <property type="entry name" value="HAD FAMILY PHOSPHATASE"/>
    <property type="match status" value="1"/>
</dbReference>
<protein>
    <recommendedName>
        <fullName evidence="1">Aminoglycoside phosphotransferase domain-containing protein</fullName>
    </recommendedName>
</protein>
<accession>A0AAX4HAT7</accession>
<evidence type="ECO:0000313" key="3">
    <source>
        <dbReference type="Proteomes" id="UP001338582"/>
    </source>
</evidence>
<dbReference type="CDD" id="cd05154">
    <property type="entry name" value="ACAD10_11_N-like"/>
    <property type="match status" value="1"/>
</dbReference>
<gene>
    <name evidence="2" type="ORF">PUMCH_002945</name>
</gene>
<name>A0AAX4HAT7_9ASCO</name>
<dbReference type="Gene3D" id="3.90.1200.10">
    <property type="match status" value="1"/>
</dbReference>
<dbReference type="Pfam" id="PF01636">
    <property type="entry name" value="APH"/>
    <property type="match status" value="1"/>
</dbReference>
<dbReference type="InterPro" id="IPR041726">
    <property type="entry name" value="ACAD10_11_N"/>
</dbReference>